<evidence type="ECO:0000313" key="1">
    <source>
        <dbReference type="EMBL" id="KAK3770573.1"/>
    </source>
</evidence>
<protein>
    <submittedName>
        <fullName evidence="1">Uncharacterized protein</fullName>
    </submittedName>
</protein>
<dbReference type="Proteomes" id="UP001283361">
    <property type="component" value="Unassembled WGS sequence"/>
</dbReference>
<sequence>MRKSRLCPYKDISTFPAVYSNEYMIVVSMSHADHTHDKLHSLTSGQWSLQALMTMMFADKPAPLQVLDNPSDRTANEDNTRCPFSVGSRAFRIRMIVSSSAQRDWTLDAWAGQRTPVDIRTLGFLRTD</sequence>
<organism evidence="1 2">
    <name type="scientific">Elysia crispata</name>
    <name type="common">lettuce slug</name>
    <dbReference type="NCBI Taxonomy" id="231223"/>
    <lineage>
        <taxon>Eukaryota</taxon>
        <taxon>Metazoa</taxon>
        <taxon>Spiralia</taxon>
        <taxon>Lophotrochozoa</taxon>
        <taxon>Mollusca</taxon>
        <taxon>Gastropoda</taxon>
        <taxon>Heterobranchia</taxon>
        <taxon>Euthyneura</taxon>
        <taxon>Panpulmonata</taxon>
        <taxon>Sacoglossa</taxon>
        <taxon>Placobranchoidea</taxon>
        <taxon>Plakobranchidae</taxon>
        <taxon>Elysia</taxon>
    </lineage>
</organism>
<comment type="caution">
    <text evidence="1">The sequence shown here is derived from an EMBL/GenBank/DDBJ whole genome shotgun (WGS) entry which is preliminary data.</text>
</comment>
<proteinExistence type="predicted"/>
<keyword evidence="2" id="KW-1185">Reference proteome</keyword>
<gene>
    <name evidence="1" type="ORF">RRG08_005945</name>
</gene>
<name>A0AAE0ZJF6_9GAST</name>
<accession>A0AAE0ZJF6</accession>
<evidence type="ECO:0000313" key="2">
    <source>
        <dbReference type="Proteomes" id="UP001283361"/>
    </source>
</evidence>
<dbReference type="EMBL" id="JAWDGP010003810">
    <property type="protein sequence ID" value="KAK3770573.1"/>
    <property type="molecule type" value="Genomic_DNA"/>
</dbReference>
<reference evidence="1" key="1">
    <citation type="journal article" date="2023" name="G3 (Bethesda)">
        <title>A reference genome for the long-term kleptoplast-retaining sea slug Elysia crispata morphotype clarki.</title>
        <authorList>
            <person name="Eastman K.E."/>
            <person name="Pendleton A.L."/>
            <person name="Shaikh M.A."/>
            <person name="Suttiyut T."/>
            <person name="Ogas R."/>
            <person name="Tomko P."/>
            <person name="Gavelis G."/>
            <person name="Widhalm J.R."/>
            <person name="Wisecaver J.H."/>
        </authorList>
    </citation>
    <scope>NUCLEOTIDE SEQUENCE</scope>
    <source>
        <strain evidence="1">ECLA1</strain>
    </source>
</reference>
<dbReference type="AlphaFoldDB" id="A0AAE0ZJF6"/>